<evidence type="ECO:0000259" key="1">
    <source>
        <dbReference type="Pfam" id="PF23635"/>
    </source>
</evidence>
<name>A0A5J9SME4_9POAL</name>
<dbReference type="Proteomes" id="UP000324897">
    <property type="component" value="Unassembled WGS sequence"/>
</dbReference>
<accession>A0A5J9SME4</accession>
<dbReference type="Gramene" id="TVU02729">
    <property type="protein sequence ID" value="TVU02729"/>
    <property type="gene ID" value="EJB05_51761"/>
</dbReference>
<dbReference type="EMBL" id="RWGY01000287">
    <property type="protein sequence ID" value="TVU02729.1"/>
    <property type="molecule type" value="Genomic_DNA"/>
</dbReference>
<feature type="domain" description="F-box protein AT5G49610-like beta-propeller" evidence="1">
    <location>
        <begin position="5"/>
        <end position="208"/>
    </location>
</feature>
<protein>
    <recommendedName>
        <fullName evidence="1">F-box protein AT5G49610-like beta-propeller domain-containing protein</fullName>
    </recommendedName>
</protein>
<comment type="caution">
    <text evidence="2">The sequence shown here is derived from an EMBL/GenBank/DDBJ whole genome shotgun (WGS) entry which is preliminary data.</text>
</comment>
<evidence type="ECO:0000313" key="3">
    <source>
        <dbReference type="EMBL" id="TVU02729.1"/>
    </source>
</evidence>
<evidence type="ECO:0000313" key="2">
    <source>
        <dbReference type="EMBL" id="TVU00125.1"/>
    </source>
</evidence>
<organism evidence="2 4">
    <name type="scientific">Eragrostis curvula</name>
    <name type="common">weeping love grass</name>
    <dbReference type="NCBI Taxonomy" id="38414"/>
    <lineage>
        <taxon>Eukaryota</taxon>
        <taxon>Viridiplantae</taxon>
        <taxon>Streptophyta</taxon>
        <taxon>Embryophyta</taxon>
        <taxon>Tracheophyta</taxon>
        <taxon>Spermatophyta</taxon>
        <taxon>Magnoliopsida</taxon>
        <taxon>Liliopsida</taxon>
        <taxon>Poales</taxon>
        <taxon>Poaceae</taxon>
        <taxon>PACMAD clade</taxon>
        <taxon>Chloridoideae</taxon>
        <taxon>Eragrostideae</taxon>
        <taxon>Eragrostidinae</taxon>
        <taxon>Eragrostis</taxon>
    </lineage>
</organism>
<dbReference type="InterPro" id="IPR056594">
    <property type="entry name" value="AT5G49610-like_b-prop"/>
</dbReference>
<dbReference type="EMBL" id="RWGY01000633">
    <property type="protein sequence ID" value="TVU00125.1"/>
    <property type="molecule type" value="Genomic_DNA"/>
</dbReference>
<sequence length="234" mass="26217">MDRCFRHVLLPEQGGDGRSCIAVTLMFDDLHYSRALVYVSELQAGAWGEERISNIKDLPPQWTRISQVRFLLASGKIYILGMAGHVLCLSLPSMNLYCIRLPDGIFYSYPTTRMSRPDAGSGFYLVQVNGFQLCVWLYSATTIKWKQVDTICLHQAFGHLAIANSSWNWNTGPNVVYLAAVGDNAEFVFVWIRRALFCIRIATRAVEKHGAAYSILEACELSIGLGQNEEATKV</sequence>
<evidence type="ECO:0000313" key="4">
    <source>
        <dbReference type="Proteomes" id="UP000324897"/>
    </source>
</evidence>
<feature type="non-terminal residue" evidence="2">
    <location>
        <position position="1"/>
    </location>
</feature>
<reference evidence="2 4" key="1">
    <citation type="journal article" date="2019" name="Sci. Rep.">
        <title>A high-quality genome of Eragrostis curvula grass provides insights into Poaceae evolution and supports new strategies to enhance forage quality.</title>
        <authorList>
            <person name="Carballo J."/>
            <person name="Santos B.A.C.M."/>
            <person name="Zappacosta D."/>
            <person name="Garbus I."/>
            <person name="Selva J.P."/>
            <person name="Gallo C.A."/>
            <person name="Diaz A."/>
            <person name="Albertini E."/>
            <person name="Caccamo M."/>
            <person name="Echenique V."/>
        </authorList>
    </citation>
    <scope>NUCLEOTIDE SEQUENCE [LARGE SCALE GENOMIC DNA]</scope>
    <source>
        <strain evidence="4">cv. Victoria</strain>
        <tissue evidence="2">Leaf</tissue>
    </source>
</reference>
<keyword evidence="4" id="KW-1185">Reference proteome</keyword>
<dbReference type="AlphaFoldDB" id="A0A5J9SME4"/>
<proteinExistence type="predicted"/>
<dbReference type="Pfam" id="PF23635">
    <property type="entry name" value="Beta-prop_AT5G49610-like"/>
    <property type="match status" value="1"/>
</dbReference>
<gene>
    <name evidence="3" type="ORF">EJB05_51761</name>
    <name evidence="2" type="ORF">EJB05_54435</name>
</gene>
<dbReference type="Gramene" id="TVU00125">
    <property type="protein sequence ID" value="TVU00125"/>
    <property type="gene ID" value="EJB05_54435"/>
</dbReference>